<sequence length="253" mass="26340">MAACLASARVETRRLTRSGLLIGLLATFAFFGLSGPALALSMPEILGSAANTDQLTIHAAPATPDDGITLFNQSAMQLGLILAVAVAVTSMAWDARTGSSIYYRTRVAHLSTVTIPRLAVTWIAAIVAYALGLLLAVVMTNLTIGRISSDMVVGVWAGSTIYLVMTMAIGFLVMSLARRTAPAIAVATILALVLPLLSQFPALSAWTPTMLLTGSTDGVQHLGLPILSALIVTALCVVGATLITANHSLRRDA</sequence>
<name>A0AAJ2HBC0_9MICO</name>
<dbReference type="GeneID" id="301456901"/>
<comment type="caution">
    <text evidence="2">The sequence shown here is derived from an EMBL/GenBank/DDBJ whole genome shotgun (WGS) entry which is preliminary data.</text>
</comment>
<keyword evidence="1" id="KW-1133">Transmembrane helix</keyword>
<dbReference type="Proteomes" id="UP001183582">
    <property type="component" value="Unassembled WGS sequence"/>
</dbReference>
<dbReference type="AlphaFoldDB" id="A0AAJ2HBC0"/>
<accession>A0AAJ2HBC0</accession>
<evidence type="ECO:0000313" key="3">
    <source>
        <dbReference type="Proteomes" id="UP001183582"/>
    </source>
</evidence>
<keyword evidence="1" id="KW-0472">Membrane</keyword>
<feature type="transmembrane region" description="Helical" evidence="1">
    <location>
        <begin position="181"/>
        <end position="202"/>
    </location>
</feature>
<evidence type="ECO:0000256" key="1">
    <source>
        <dbReference type="SAM" id="Phobius"/>
    </source>
</evidence>
<proteinExistence type="predicted"/>
<gene>
    <name evidence="2" type="ORF">KZC50_01705</name>
</gene>
<dbReference type="EMBL" id="JAHWXH010000001">
    <property type="protein sequence ID" value="MDS0244322.1"/>
    <property type="molecule type" value="Genomic_DNA"/>
</dbReference>
<evidence type="ECO:0000313" key="2">
    <source>
        <dbReference type="EMBL" id="MDS0244322.1"/>
    </source>
</evidence>
<dbReference type="RefSeq" id="WP_310890406.1">
    <property type="nucleotide sequence ID" value="NZ_BAAAGR010000001.1"/>
</dbReference>
<feature type="transmembrane region" description="Helical" evidence="1">
    <location>
        <begin position="151"/>
        <end position="174"/>
    </location>
</feature>
<feature type="transmembrane region" description="Helical" evidence="1">
    <location>
        <begin position="114"/>
        <end position="139"/>
    </location>
</feature>
<protein>
    <submittedName>
        <fullName evidence="2">Uncharacterized protein</fullName>
    </submittedName>
</protein>
<reference evidence="2 3" key="1">
    <citation type="submission" date="2021-06" db="EMBL/GenBank/DDBJ databases">
        <title>Genome-based taxonomic framework of Microbacterium strains isolated from marine environment, the description of four new species and reclassification of four preexisting species.</title>
        <authorList>
            <person name="Lee S.D."/>
            <person name="Kim S.-M."/>
            <person name="Byeon Y.-S."/>
            <person name="Yang H.L."/>
            <person name="Kim I.S."/>
        </authorList>
    </citation>
    <scope>NUCLEOTIDE SEQUENCE [LARGE SCALE GENOMIC DNA]</scope>
    <source>
        <strain evidence="2 3">KACC 20514</strain>
    </source>
</reference>
<feature type="transmembrane region" description="Helical" evidence="1">
    <location>
        <begin position="222"/>
        <end position="245"/>
    </location>
</feature>
<organism evidence="2 3">
    <name type="scientific">Microbacterium aurantiacum</name>
    <dbReference type="NCBI Taxonomy" id="162393"/>
    <lineage>
        <taxon>Bacteria</taxon>
        <taxon>Bacillati</taxon>
        <taxon>Actinomycetota</taxon>
        <taxon>Actinomycetes</taxon>
        <taxon>Micrococcales</taxon>
        <taxon>Microbacteriaceae</taxon>
        <taxon>Microbacterium</taxon>
    </lineage>
</organism>
<feature type="transmembrane region" description="Helical" evidence="1">
    <location>
        <begin position="74"/>
        <end position="93"/>
    </location>
</feature>
<keyword evidence="1" id="KW-0812">Transmembrane</keyword>